<dbReference type="VEuPathDB" id="FungiDB:AJ78_06099"/>
<keyword evidence="3" id="KW-1185">Reference proteome</keyword>
<evidence type="ECO:0008006" key="4">
    <source>
        <dbReference type="Google" id="ProtNLM"/>
    </source>
</evidence>
<proteinExistence type="predicted"/>
<organism evidence="2 3">
    <name type="scientific">Emergomyces pasteurianus Ep9510</name>
    <dbReference type="NCBI Taxonomy" id="1447872"/>
    <lineage>
        <taxon>Eukaryota</taxon>
        <taxon>Fungi</taxon>
        <taxon>Dikarya</taxon>
        <taxon>Ascomycota</taxon>
        <taxon>Pezizomycotina</taxon>
        <taxon>Eurotiomycetes</taxon>
        <taxon>Eurotiomycetidae</taxon>
        <taxon>Onygenales</taxon>
        <taxon>Ajellomycetaceae</taxon>
        <taxon>Emergomyces</taxon>
    </lineage>
</organism>
<evidence type="ECO:0000313" key="2">
    <source>
        <dbReference type="EMBL" id="OJD13445.1"/>
    </source>
</evidence>
<comment type="caution">
    <text evidence="2">The sequence shown here is derived from an EMBL/GenBank/DDBJ whole genome shotgun (WGS) entry which is preliminary data.</text>
</comment>
<dbReference type="Proteomes" id="UP000182235">
    <property type="component" value="Unassembled WGS sequence"/>
</dbReference>
<accession>A0A1J9QE34</accession>
<name>A0A1J9QE34_9EURO</name>
<reference evidence="2 3" key="1">
    <citation type="submission" date="2015-07" db="EMBL/GenBank/DDBJ databases">
        <title>Emmonsia species relationships and genome sequence.</title>
        <authorList>
            <consortium name="The Broad Institute Genomics Platform"/>
            <person name="Cuomo C.A."/>
            <person name="Munoz J.F."/>
            <person name="Imamovic A."/>
            <person name="Priest M.E."/>
            <person name="Young S."/>
            <person name="Clay O.K."/>
            <person name="McEwen J.G."/>
        </authorList>
    </citation>
    <scope>NUCLEOTIDE SEQUENCE [LARGE SCALE GENOMIC DNA]</scope>
    <source>
        <strain evidence="2 3">UAMH 9510</strain>
    </source>
</reference>
<dbReference type="AlphaFoldDB" id="A0A1J9QE34"/>
<feature type="compositionally biased region" description="Polar residues" evidence="1">
    <location>
        <begin position="381"/>
        <end position="390"/>
    </location>
</feature>
<dbReference type="EMBL" id="LGRN01000299">
    <property type="protein sequence ID" value="OJD13445.1"/>
    <property type="molecule type" value="Genomic_DNA"/>
</dbReference>
<evidence type="ECO:0000313" key="3">
    <source>
        <dbReference type="Proteomes" id="UP000182235"/>
    </source>
</evidence>
<dbReference type="OrthoDB" id="4172108at2759"/>
<feature type="compositionally biased region" description="Polar residues" evidence="1">
    <location>
        <begin position="399"/>
        <end position="408"/>
    </location>
</feature>
<sequence>MSFGFSPSDVFKLIEICHYVVVNCRHGPTSAVQAINGLREEVLEFEDLLKQFHHILEETDGVSCIELRGVETTLRECRDHLEKYSALQQQFLGSGHLGPPRPRLSIRRSREILAKSKIATRMGGEIVRHLAWGEKDIIALRERIERHKQSLGLYLTVLEREKTVGIGNRITSMENTIAALRVEVTSTSSRVPTQLDRGASFSFPIDAGIPYATDRYQAILATVERQREFAMLERNRADAGEDEEWETICDQLDLFHRRVLNAIERKANSSVQHRNGYWPSHFELNKALLSRSAINAPLKRVSTENNACYLEPTSPLPPLHEEGGYRFEAGSTISTVSQSTSPLPSVFSFSAPSRTATTSTVDSIDPLMVDTNVSDMKHRPPSSTTRQGNRNYERKLQAISPTSPLSDTESSHRPSFASSNGSGGQRSWKALQLSGWVKILWDSNPSPVYCNLEAGYRSDGRLYAIKAVDLRQPQRQLPVIKLSSAERRPIPHTEPPGPRDAPEEALRVYFVKQPVMKRGEEGVQYFFENQTDQFKFQSLIYGQKLILATVIQKISSVHGKESDRQYIRIWENTSEGNPRSFLYLATSRPNLKYIEINEKQISPNYKISSRSNILELKVLTQMQHLRITFTCQSDLQDFVNAMFAAGPMPRNA</sequence>
<protein>
    <recommendedName>
        <fullName evidence="4">PH domain-containing protein</fullName>
    </recommendedName>
</protein>
<evidence type="ECO:0000256" key="1">
    <source>
        <dbReference type="SAM" id="MobiDB-lite"/>
    </source>
</evidence>
<gene>
    <name evidence="2" type="ORF">AJ78_06099</name>
</gene>
<feature type="region of interest" description="Disordered" evidence="1">
    <location>
        <begin position="368"/>
        <end position="426"/>
    </location>
</feature>